<name>A0A8J6K3N6_ELECQ</name>
<sequence>MRHIAVLFLLIPWLNHNKKMNGGKVCDGGDNDGAPLSVQVPVGWRRRVDQSGVLYISPSGSHLSCLDQVKTYLLMDGTCKCGLECPLILPKVSSQPYSAPVVSNRAATPRSMRNKSLEGIVNSVLPECKNPFKLMVKEHVGSQPHDLHPAYPPQRLGSGEHGQKSPFRGGHGSMTSPASSGSQIYSDGSASPRTDPLGSPDAFTRNNPSYHAPPNSSPIHVNRTPISPQSIMLHGSPVQQSCAMAGRTNLPLSPTFASPVLKKTICNYPPNMDMSRAMFHHKQTPGPPPPPPPPPPLCALQKKPLTSSEKDPLGILDPIPSKPVLQNPVMNTTTFHPNVHTQVPVMNVNMPPAVVPLPSNLPLPTVKPGHMNHGNHIQRVQHPTSPSPVTSPVHTMPPGIGRIEASPQRSRSSSSSSDHGNFMMPPLGTQPTCGGLKLPPRSPRPNMGSPRPSMPSSPSTKPDGHHQYKEIHNPLIAGMSNVLNSPNNTVFPPSSAGNAPVKGQTGLLGMPLNQILNQHNAASFPASSLLSAAAKAQLANQNKLAGNNSSSGSAVSCGSNEGNSTLPTMFPPASNVLLLPPPAEGQSGRAALRDKLMSQQKDLRKRKQPASTVVSLLKPPPMDNPNLQKPGADLMRKQGQNSFPMNSMSQLLQTMSCQNSHMNSNSTIPDSNVSLPCSAKQLAYDNGLNAANLHNSLALNIPIRGEGVSCQNLNTNFVHGNNAVPNAHLTGLINQMQSSSGYGMLPHPGNPLHLNPSQPRMQTSSAMPMIANSIGNSSDSGGPLPLSSVAIAGAGQPAITKTTSVLQDGVIVTTASGTPMQSHHPMGSSFPFPGPEHTTNHFAQNTNNNLPRPVNSNLLNALPMALPVNQQHLLNQNILHMLQPSAGDGDLPSVNNHQLSHLQSILNNNQQQQLLQGFPNLHALKGHVPGPPNNINPMACLFQNFQVRMQENKEVNAQMGLSSMHENPNSALPPFPEKSCTMPHRTEQYIKDNVREGDGSVDAIYKAVVDAASKGMQVVITTAVSSTTQMSPIPALSAMSAFTASIGDPLNLSSAVSAVIHGRNMANSDHEVRMRNSRGNRMRKNVDHGKHMADGDGFDYFKAGCNTPKRQWNGGQSPGDVNRWKCEEVLDHNAQVHGNPYQARSGNVSLLHSFEDEQCQILLPPRHCPNDKMLEDNFRFNHYKRTMMSFKERLESTVERYAHMNGNRPTPHRGYGDLLSIPKQEISMEEQSPSSSNSLESSLARDYIHYNGDFHAKGMNGCAPSPSDTKSISSEDDLRIPDSPSSNDLMPYRPRTFNMGDLVWGQIKGLASWPGKLVRDDLHNAYRQNSKEVKVESEKLKSLTEGLEAYNRAQKRNCK</sequence>
<feature type="region of interest" description="Disordered" evidence="1">
    <location>
        <begin position="141"/>
        <end position="232"/>
    </location>
</feature>
<dbReference type="PROSITE" id="PS50812">
    <property type="entry name" value="PWWP"/>
    <property type="match status" value="1"/>
</dbReference>
<feature type="region of interest" description="Disordered" evidence="1">
    <location>
        <begin position="379"/>
        <end position="467"/>
    </location>
</feature>
<dbReference type="PANTHER" id="PTHR16112">
    <property type="entry name" value="METHYL-CPG BINDING PROTEIN, DROSOPHILA"/>
    <property type="match status" value="1"/>
</dbReference>
<feature type="compositionally biased region" description="Low complexity" evidence="1">
    <location>
        <begin position="545"/>
        <end position="560"/>
    </location>
</feature>
<feature type="domain" description="MBD" evidence="4">
    <location>
        <begin position="30"/>
        <end position="99"/>
    </location>
</feature>
<feature type="region of interest" description="Disordered" evidence="1">
    <location>
        <begin position="545"/>
        <end position="628"/>
    </location>
</feature>
<evidence type="ECO:0008006" key="7">
    <source>
        <dbReference type="Google" id="ProtNLM"/>
    </source>
</evidence>
<dbReference type="InterPro" id="IPR000313">
    <property type="entry name" value="PWWP_dom"/>
</dbReference>
<feature type="compositionally biased region" description="Low complexity" evidence="1">
    <location>
        <begin position="382"/>
        <end position="398"/>
    </location>
</feature>
<dbReference type="Gene3D" id="2.30.30.140">
    <property type="match status" value="1"/>
</dbReference>
<evidence type="ECO:0000256" key="2">
    <source>
        <dbReference type="SAM" id="SignalP"/>
    </source>
</evidence>
<keyword evidence="2" id="KW-0732">Signal</keyword>
<feature type="compositionally biased region" description="Low complexity" evidence="1">
    <location>
        <begin position="444"/>
        <end position="459"/>
    </location>
</feature>
<gene>
    <name evidence="5" type="ORF">GDO78_002794</name>
</gene>
<protein>
    <recommendedName>
        <fullName evidence="7">Methyl-CpG binding domain protein 5</fullName>
    </recommendedName>
</protein>
<feature type="domain" description="PWWP" evidence="3">
    <location>
        <begin position="1299"/>
        <end position="1336"/>
    </location>
</feature>
<accession>A0A8J6K3N6</accession>
<dbReference type="InterPro" id="IPR001739">
    <property type="entry name" value="Methyl_CpG_DNA-bd"/>
</dbReference>
<feature type="chain" id="PRO_5035319692" description="Methyl-CpG binding domain protein 5" evidence="2">
    <location>
        <begin position="18"/>
        <end position="1359"/>
    </location>
</feature>
<evidence type="ECO:0000259" key="3">
    <source>
        <dbReference type="PROSITE" id="PS50812"/>
    </source>
</evidence>
<dbReference type="PROSITE" id="PS50982">
    <property type="entry name" value="MBD"/>
    <property type="match status" value="1"/>
</dbReference>
<evidence type="ECO:0000313" key="6">
    <source>
        <dbReference type="Proteomes" id="UP000770717"/>
    </source>
</evidence>
<dbReference type="Proteomes" id="UP000770717">
    <property type="component" value="Unassembled WGS sequence"/>
</dbReference>
<feature type="compositionally biased region" description="Polar residues" evidence="1">
    <location>
        <begin position="173"/>
        <end position="192"/>
    </location>
</feature>
<proteinExistence type="predicted"/>
<reference evidence="5" key="1">
    <citation type="thesis" date="2020" institute="ProQuest LLC" country="789 East Eisenhower Parkway, Ann Arbor, MI, USA">
        <title>Comparative Genomics and Chromosome Evolution.</title>
        <authorList>
            <person name="Mudd A.B."/>
        </authorList>
    </citation>
    <scope>NUCLEOTIDE SEQUENCE</scope>
    <source>
        <strain evidence="5">HN-11 Male</strain>
        <tissue evidence="5">Kidney and liver</tissue>
    </source>
</reference>
<dbReference type="EMBL" id="WNTK01000010">
    <property type="protein sequence ID" value="KAG9477590.1"/>
    <property type="molecule type" value="Genomic_DNA"/>
</dbReference>
<evidence type="ECO:0000259" key="4">
    <source>
        <dbReference type="PROSITE" id="PS50982"/>
    </source>
</evidence>
<dbReference type="GO" id="GO:0005634">
    <property type="term" value="C:nucleus"/>
    <property type="evidence" value="ECO:0007669"/>
    <property type="project" value="TreeGrafter"/>
</dbReference>
<feature type="signal peptide" evidence="2">
    <location>
        <begin position="1"/>
        <end position="17"/>
    </location>
</feature>
<evidence type="ECO:0000256" key="1">
    <source>
        <dbReference type="SAM" id="MobiDB-lite"/>
    </source>
</evidence>
<dbReference type="OrthoDB" id="641149at2759"/>
<dbReference type="SUPFAM" id="SSF63748">
    <property type="entry name" value="Tudor/PWWP/MBT"/>
    <property type="match status" value="1"/>
</dbReference>
<dbReference type="GO" id="GO:0003682">
    <property type="term" value="F:chromatin binding"/>
    <property type="evidence" value="ECO:0007669"/>
    <property type="project" value="TreeGrafter"/>
</dbReference>
<dbReference type="GO" id="GO:0010369">
    <property type="term" value="C:chromocenter"/>
    <property type="evidence" value="ECO:0007669"/>
    <property type="project" value="TreeGrafter"/>
</dbReference>
<comment type="caution">
    <text evidence="5">The sequence shown here is derived from an EMBL/GenBank/DDBJ whole genome shotgun (WGS) entry which is preliminary data.</text>
</comment>
<dbReference type="GO" id="GO:0003677">
    <property type="term" value="F:DNA binding"/>
    <property type="evidence" value="ECO:0007669"/>
    <property type="project" value="InterPro"/>
</dbReference>
<feature type="region of interest" description="Disordered" evidence="1">
    <location>
        <begin position="1259"/>
        <end position="1292"/>
    </location>
</feature>
<dbReference type="PANTHER" id="PTHR16112:SF18">
    <property type="entry name" value="METHYL-CPG-BINDING DOMAIN PROTEIN 5"/>
    <property type="match status" value="1"/>
</dbReference>
<evidence type="ECO:0000313" key="5">
    <source>
        <dbReference type="EMBL" id="KAG9477590.1"/>
    </source>
</evidence>
<dbReference type="SMART" id="SM00391">
    <property type="entry name" value="MBD"/>
    <property type="match status" value="1"/>
</dbReference>
<keyword evidence="6" id="KW-1185">Reference proteome</keyword>
<organism evidence="5 6">
    <name type="scientific">Eleutherodactylus coqui</name>
    <name type="common">Puerto Rican coqui</name>
    <dbReference type="NCBI Taxonomy" id="57060"/>
    <lineage>
        <taxon>Eukaryota</taxon>
        <taxon>Metazoa</taxon>
        <taxon>Chordata</taxon>
        <taxon>Craniata</taxon>
        <taxon>Vertebrata</taxon>
        <taxon>Euteleostomi</taxon>
        <taxon>Amphibia</taxon>
        <taxon>Batrachia</taxon>
        <taxon>Anura</taxon>
        <taxon>Neobatrachia</taxon>
        <taxon>Hyloidea</taxon>
        <taxon>Eleutherodactylidae</taxon>
        <taxon>Eleutherodactylinae</taxon>
        <taxon>Eleutherodactylus</taxon>
        <taxon>Eleutherodactylus</taxon>
    </lineage>
</organism>